<accession>A0A2H0UXR1</accession>
<evidence type="ECO:0000259" key="9">
    <source>
        <dbReference type="Pfam" id="PF02880"/>
    </source>
</evidence>
<dbReference type="GO" id="GO:0005975">
    <property type="term" value="P:carbohydrate metabolic process"/>
    <property type="evidence" value="ECO:0007669"/>
    <property type="project" value="InterPro"/>
</dbReference>
<dbReference type="EMBL" id="PFAV01000022">
    <property type="protein sequence ID" value="PIR91631.1"/>
    <property type="molecule type" value="Genomic_DNA"/>
</dbReference>
<feature type="domain" description="Alpha-D-phosphohexomutase alpha/beta/alpha" evidence="8">
    <location>
        <begin position="160"/>
        <end position="257"/>
    </location>
</feature>
<comment type="caution">
    <text evidence="10">The sequence shown here is derived from an EMBL/GenBank/DDBJ whole genome shotgun (WGS) entry which is preliminary data.</text>
</comment>
<sequence>MTNDLIESFSGIRGVYGQGITTELVERYVFCYCQLFKNKLKAVVVAGDTRPSTSALKKAAIAAFGDCGVKKIIDVGVVPVQICEHAILKFKASGGIYITASHNEPEFNGWKFLKEDGAILYAEQADKLISSVHSKDKVELPAAKEMNLEVIDKHQGAVQGYIEYVLEKIGRDSLEKIKKAGFRVLADPNGGSAVEILEILFNKLGVKARIINDEIGKFSRLVEPKEESLKPLTLELVSGQFDFACGFDCDADRMEIVLSPNSAFALKMGTANVSGNYVLALACDAILQGTSGQVVPTNDVTSYLVRDVIKKHKASVFEVEVGEINVVEAMEKNNSIIGGEGSCAGVIVMPVKCRDGIITVALALKLMASRQKQLAEILNDYPEYFSDRTKVACSPEKAIIIREKIENHFQEKGWAIQKTGDETGGLKAHLDENSYVWFRQSKTEPGMFRIYTECGGSQEKAKKLLEEGIKLFDKIKANIIYD</sequence>
<evidence type="ECO:0000259" key="8">
    <source>
        <dbReference type="Pfam" id="PF02879"/>
    </source>
</evidence>
<dbReference type="Pfam" id="PF02879">
    <property type="entry name" value="PGM_PMM_II"/>
    <property type="match status" value="1"/>
</dbReference>
<dbReference type="SUPFAM" id="SSF55957">
    <property type="entry name" value="Phosphoglucomutase, C-terminal domain"/>
    <property type="match status" value="1"/>
</dbReference>
<evidence type="ECO:0000256" key="4">
    <source>
        <dbReference type="ARBA" id="ARBA00022723"/>
    </source>
</evidence>
<organism evidence="10 11">
    <name type="scientific">bacterium (Candidatus Gribaldobacteria) CG10_big_fil_rev_8_21_14_0_10_41_12</name>
    <dbReference type="NCBI Taxonomy" id="2014277"/>
    <lineage>
        <taxon>Bacteria</taxon>
        <taxon>Candidatus Gribaldobacteria</taxon>
    </lineage>
</organism>
<reference evidence="11" key="1">
    <citation type="submission" date="2017-09" db="EMBL/GenBank/DDBJ databases">
        <title>Depth-based differentiation of microbial function through sediment-hosted aquifers and enrichment of novel symbionts in the deep terrestrial subsurface.</title>
        <authorList>
            <person name="Probst A.J."/>
            <person name="Ladd B."/>
            <person name="Jarett J.K."/>
            <person name="Geller-Mcgrath D.E."/>
            <person name="Sieber C.M.K."/>
            <person name="Emerson J.B."/>
            <person name="Anantharaman K."/>
            <person name="Thomas B.C."/>
            <person name="Malmstrom R."/>
            <person name="Stieglmeier M."/>
            <person name="Klingl A."/>
            <person name="Woyke T."/>
            <person name="Ryan C.M."/>
            <person name="Banfield J.F."/>
        </authorList>
    </citation>
    <scope>NUCLEOTIDE SEQUENCE [LARGE SCALE GENOMIC DNA]</scope>
</reference>
<evidence type="ECO:0000256" key="5">
    <source>
        <dbReference type="ARBA" id="ARBA00022842"/>
    </source>
</evidence>
<keyword evidence="5" id="KW-0460">Magnesium</keyword>
<keyword evidence="3" id="KW-0597">Phosphoprotein</keyword>
<protein>
    <recommendedName>
        <fullName evidence="12">Phosphoglucosamine mutase</fullName>
    </recommendedName>
</protein>
<evidence type="ECO:0000313" key="11">
    <source>
        <dbReference type="Proteomes" id="UP000228906"/>
    </source>
</evidence>
<evidence type="ECO:0000259" key="7">
    <source>
        <dbReference type="Pfam" id="PF02878"/>
    </source>
</evidence>
<dbReference type="InterPro" id="IPR005845">
    <property type="entry name" value="A-D-PHexomutase_a/b/a-II"/>
</dbReference>
<dbReference type="GO" id="GO:0046872">
    <property type="term" value="F:metal ion binding"/>
    <property type="evidence" value="ECO:0007669"/>
    <property type="project" value="UniProtKB-KW"/>
</dbReference>
<dbReference type="InterPro" id="IPR005844">
    <property type="entry name" value="A-D-PHexomutase_a/b/a-I"/>
</dbReference>
<keyword evidence="6" id="KW-0413">Isomerase</keyword>
<gene>
    <name evidence="10" type="ORF">COU03_01295</name>
</gene>
<proteinExistence type="inferred from homology"/>
<feature type="domain" description="Alpha-D-phosphohexomutase alpha/beta/alpha" evidence="7">
    <location>
        <begin position="10"/>
        <end position="137"/>
    </location>
</feature>
<name>A0A2H0UXR1_9BACT</name>
<dbReference type="InterPro" id="IPR005846">
    <property type="entry name" value="A-D-PHexomutase_a/b/a-III"/>
</dbReference>
<dbReference type="AlphaFoldDB" id="A0A2H0UXR1"/>
<comment type="similarity">
    <text evidence="2">Belongs to the phosphohexose mutase family.</text>
</comment>
<dbReference type="PANTHER" id="PTHR42946">
    <property type="entry name" value="PHOSPHOHEXOSE MUTASE"/>
    <property type="match status" value="1"/>
</dbReference>
<dbReference type="InterPro" id="IPR050060">
    <property type="entry name" value="Phosphoglucosamine_mutase"/>
</dbReference>
<evidence type="ECO:0000256" key="6">
    <source>
        <dbReference type="ARBA" id="ARBA00023235"/>
    </source>
</evidence>
<dbReference type="InterPro" id="IPR036900">
    <property type="entry name" value="A-D-PHexomutase_C_sf"/>
</dbReference>
<dbReference type="Gene3D" id="3.40.120.10">
    <property type="entry name" value="Alpha-D-Glucose-1,6-Bisphosphate, subunit A, domain 3"/>
    <property type="match status" value="3"/>
</dbReference>
<dbReference type="GO" id="GO:0004615">
    <property type="term" value="F:phosphomannomutase activity"/>
    <property type="evidence" value="ECO:0007669"/>
    <property type="project" value="TreeGrafter"/>
</dbReference>
<feature type="domain" description="Alpha-D-phosphohexomutase alpha/beta/alpha" evidence="9">
    <location>
        <begin position="275"/>
        <end position="383"/>
    </location>
</feature>
<dbReference type="Pfam" id="PF02880">
    <property type="entry name" value="PGM_PMM_III"/>
    <property type="match status" value="1"/>
</dbReference>
<evidence type="ECO:0000256" key="1">
    <source>
        <dbReference type="ARBA" id="ARBA00001946"/>
    </source>
</evidence>
<keyword evidence="4" id="KW-0479">Metal-binding</keyword>
<evidence type="ECO:0008006" key="12">
    <source>
        <dbReference type="Google" id="ProtNLM"/>
    </source>
</evidence>
<evidence type="ECO:0000256" key="3">
    <source>
        <dbReference type="ARBA" id="ARBA00022553"/>
    </source>
</evidence>
<dbReference type="Gene3D" id="3.30.310.50">
    <property type="entry name" value="Alpha-D-phosphohexomutase, C-terminal domain"/>
    <property type="match status" value="1"/>
</dbReference>
<dbReference type="PANTHER" id="PTHR42946:SF1">
    <property type="entry name" value="PHOSPHOGLUCOMUTASE (ALPHA-D-GLUCOSE-1,6-BISPHOSPHATE-DEPENDENT)"/>
    <property type="match status" value="1"/>
</dbReference>
<dbReference type="InterPro" id="IPR016055">
    <property type="entry name" value="A-D-PHexomutase_a/b/a-I/II/III"/>
</dbReference>
<dbReference type="Proteomes" id="UP000228906">
    <property type="component" value="Unassembled WGS sequence"/>
</dbReference>
<comment type="cofactor">
    <cofactor evidence="1">
        <name>Mg(2+)</name>
        <dbReference type="ChEBI" id="CHEBI:18420"/>
    </cofactor>
</comment>
<evidence type="ECO:0000313" key="10">
    <source>
        <dbReference type="EMBL" id="PIR91631.1"/>
    </source>
</evidence>
<dbReference type="Pfam" id="PF02878">
    <property type="entry name" value="PGM_PMM_I"/>
    <property type="match status" value="1"/>
</dbReference>
<evidence type="ECO:0000256" key="2">
    <source>
        <dbReference type="ARBA" id="ARBA00010231"/>
    </source>
</evidence>
<dbReference type="SUPFAM" id="SSF53738">
    <property type="entry name" value="Phosphoglucomutase, first 3 domains"/>
    <property type="match status" value="3"/>
</dbReference>